<protein>
    <submittedName>
        <fullName evidence="2">Uncharacterized protein</fullName>
    </submittedName>
</protein>
<reference evidence="2" key="1">
    <citation type="submission" date="2022-11" db="UniProtKB">
        <authorList>
            <consortium name="WormBaseParasite"/>
        </authorList>
    </citation>
    <scope>IDENTIFICATION</scope>
</reference>
<dbReference type="Proteomes" id="UP000887580">
    <property type="component" value="Unplaced"/>
</dbReference>
<organism evidence="1 2">
    <name type="scientific">Panagrolaimus sp. PS1159</name>
    <dbReference type="NCBI Taxonomy" id="55785"/>
    <lineage>
        <taxon>Eukaryota</taxon>
        <taxon>Metazoa</taxon>
        <taxon>Ecdysozoa</taxon>
        <taxon>Nematoda</taxon>
        <taxon>Chromadorea</taxon>
        <taxon>Rhabditida</taxon>
        <taxon>Tylenchina</taxon>
        <taxon>Panagrolaimomorpha</taxon>
        <taxon>Panagrolaimoidea</taxon>
        <taxon>Panagrolaimidae</taxon>
        <taxon>Panagrolaimus</taxon>
    </lineage>
</organism>
<accession>A0AC35FBS7</accession>
<proteinExistence type="predicted"/>
<name>A0AC35FBS7_9BILA</name>
<evidence type="ECO:0000313" key="1">
    <source>
        <dbReference type="Proteomes" id="UP000887580"/>
    </source>
</evidence>
<sequence length="67" mass="7588">MKIVSGFLSWDEFKILTKDGNIEFLLIEKVVDSNGNMIAIEDACVPNLNELYSANIHVTQNSIKKKF</sequence>
<dbReference type="WBParaSite" id="PS1159_v2.g15888.t1">
    <property type="protein sequence ID" value="PS1159_v2.g15888.t1"/>
    <property type="gene ID" value="PS1159_v2.g15888"/>
</dbReference>
<evidence type="ECO:0000313" key="2">
    <source>
        <dbReference type="WBParaSite" id="PS1159_v2.g15888.t1"/>
    </source>
</evidence>